<dbReference type="Gene3D" id="3.40.50.1970">
    <property type="match status" value="1"/>
</dbReference>
<evidence type="ECO:0000313" key="21">
    <source>
        <dbReference type="EMBL" id="URZ10733.1"/>
    </source>
</evidence>
<evidence type="ECO:0000256" key="17">
    <source>
        <dbReference type="ARBA" id="ARBA00023285"/>
    </source>
</evidence>
<feature type="binding site" evidence="18">
    <location>
        <position position="143"/>
    </location>
    <ligand>
        <name>NAD(+)</name>
        <dbReference type="ChEBI" id="CHEBI:57540"/>
    </ligand>
</feature>
<keyword evidence="22" id="KW-1185">Reference proteome</keyword>
<dbReference type="GO" id="GO:0009073">
    <property type="term" value="P:aromatic amino acid family biosynthetic process"/>
    <property type="evidence" value="ECO:0007669"/>
    <property type="project" value="UniProtKB-KW"/>
</dbReference>
<keyword evidence="9 18" id="KW-0963">Cytoplasm</keyword>
<keyword evidence="12 18" id="KW-0547">Nucleotide-binding</keyword>
<comment type="subcellular location">
    <subcellularLocation>
        <location evidence="4 18">Cytoplasm</location>
    </subcellularLocation>
</comment>
<keyword evidence="13 18" id="KW-0862">Zinc</keyword>
<dbReference type="Proteomes" id="UP000190951">
    <property type="component" value="Chromosome"/>
</dbReference>
<evidence type="ECO:0000256" key="16">
    <source>
        <dbReference type="ARBA" id="ARBA00023239"/>
    </source>
</evidence>
<dbReference type="NCBIfam" id="TIGR01357">
    <property type="entry name" value="aroB"/>
    <property type="match status" value="1"/>
</dbReference>
<dbReference type="GO" id="GO:0009423">
    <property type="term" value="P:chorismate biosynthetic process"/>
    <property type="evidence" value="ECO:0007669"/>
    <property type="project" value="UniProtKB-UniRule"/>
</dbReference>
<keyword evidence="16 18" id="KW-0456">Lyase</keyword>
<dbReference type="SUPFAM" id="SSF56796">
    <property type="entry name" value="Dehydroquinate synthase-like"/>
    <property type="match status" value="1"/>
</dbReference>
<evidence type="ECO:0000256" key="5">
    <source>
        <dbReference type="ARBA" id="ARBA00004661"/>
    </source>
</evidence>
<protein>
    <recommendedName>
        <fullName evidence="8 18">3-dehydroquinate synthase</fullName>
        <shortName evidence="18">DHQS</shortName>
        <ecNumber evidence="7 18">4.2.3.4</ecNumber>
    </recommendedName>
</protein>
<evidence type="ECO:0000256" key="3">
    <source>
        <dbReference type="ARBA" id="ARBA00001947"/>
    </source>
</evidence>
<dbReference type="GO" id="GO:0000166">
    <property type="term" value="F:nucleotide binding"/>
    <property type="evidence" value="ECO:0007669"/>
    <property type="project" value="UniProtKB-KW"/>
</dbReference>
<keyword evidence="14 18" id="KW-0520">NAD</keyword>
<feature type="binding site" evidence="18">
    <location>
        <begin position="130"/>
        <end position="131"/>
    </location>
    <ligand>
        <name>NAD(+)</name>
        <dbReference type="ChEBI" id="CHEBI:57540"/>
    </ligand>
</feature>
<dbReference type="Pfam" id="PF01761">
    <property type="entry name" value="DHQ_synthase"/>
    <property type="match status" value="1"/>
</dbReference>
<keyword evidence="11 18" id="KW-0479">Metal-binding</keyword>
<evidence type="ECO:0000256" key="1">
    <source>
        <dbReference type="ARBA" id="ARBA00001393"/>
    </source>
</evidence>
<dbReference type="PANTHER" id="PTHR43622">
    <property type="entry name" value="3-DEHYDROQUINATE SYNTHASE"/>
    <property type="match status" value="1"/>
</dbReference>
<feature type="binding site" evidence="18">
    <location>
        <begin position="106"/>
        <end position="110"/>
    </location>
    <ligand>
        <name>NAD(+)</name>
        <dbReference type="ChEBI" id="CHEBI:57540"/>
    </ligand>
</feature>
<dbReference type="Pfam" id="PF24621">
    <property type="entry name" value="DHQS_C"/>
    <property type="match status" value="1"/>
</dbReference>
<evidence type="ECO:0000256" key="9">
    <source>
        <dbReference type="ARBA" id="ARBA00022490"/>
    </source>
</evidence>
<dbReference type="PIRSF" id="PIRSF001455">
    <property type="entry name" value="DHQ_synth"/>
    <property type="match status" value="1"/>
</dbReference>
<dbReference type="GO" id="GO:0008652">
    <property type="term" value="P:amino acid biosynthetic process"/>
    <property type="evidence" value="ECO:0007669"/>
    <property type="project" value="UniProtKB-KW"/>
</dbReference>
<evidence type="ECO:0000256" key="7">
    <source>
        <dbReference type="ARBA" id="ARBA00013031"/>
    </source>
</evidence>
<comment type="similarity">
    <text evidence="6 18">Belongs to the sugar phosphate cyclases superfamily. Dehydroquinate synthase family.</text>
</comment>
<dbReference type="EMBL" id="CP096983">
    <property type="protein sequence ID" value="URZ10733.1"/>
    <property type="molecule type" value="Genomic_DNA"/>
</dbReference>
<evidence type="ECO:0000256" key="15">
    <source>
        <dbReference type="ARBA" id="ARBA00023141"/>
    </source>
</evidence>
<evidence type="ECO:0000256" key="12">
    <source>
        <dbReference type="ARBA" id="ARBA00022741"/>
    </source>
</evidence>
<dbReference type="PANTHER" id="PTHR43622:SF7">
    <property type="entry name" value="3-DEHYDROQUINATE SYNTHASE, CHLOROPLASTIC"/>
    <property type="match status" value="1"/>
</dbReference>
<evidence type="ECO:0000256" key="13">
    <source>
        <dbReference type="ARBA" id="ARBA00022833"/>
    </source>
</evidence>
<evidence type="ECO:0000256" key="6">
    <source>
        <dbReference type="ARBA" id="ARBA00005412"/>
    </source>
</evidence>
<evidence type="ECO:0000259" key="20">
    <source>
        <dbReference type="Pfam" id="PF24621"/>
    </source>
</evidence>
<sequence>MKTLNMNLEENSYSIFIEKGIMNKIGERISDIYSGEKIVLITDDNVNKFYGDKICENIKKSGYNVFKIVIKAGEKSKNINTLNKVYLKLAKFKITRSDLIVTLGGGVVGDLGGFAAATFLRGISYVQIPTSLLAQIDSSIGGKVAVDLEVGKNLVGNFYQPKAVFIDPLFLETLEKKFLHDGMGEVIKYGAIRDKVLFENLEKYKDDDELIENIEYVIHTCCTIKKQVVENDEKDNGERMILNFGHTIGHAVEEFFNYEKFTHGEGVAYGMYAISKNSEKMGITKEGTSERLKNVIKKYELPHVIGKIENEKIYEIASLDKKNRGSFINLILLKEIGDCFIKEIDNKEACKYLSVV</sequence>
<evidence type="ECO:0000256" key="8">
    <source>
        <dbReference type="ARBA" id="ARBA00017684"/>
    </source>
</evidence>
<evidence type="ECO:0000256" key="11">
    <source>
        <dbReference type="ARBA" id="ARBA00022723"/>
    </source>
</evidence>
<dbReference type="GO" id="GO:0046872">
    <property type="term" value="F:metal ion binding"/>
    <property type="evidence" value="ECO:0007669"/>
    <property type="project" value="UniProtKB-KW"/>
</dbReference>
<gene>
    <name evidence="18 21" type="primary">aroB</name>
    <name evidence="21" type="ORF">CROST_014430</name>
</gene>
<feature type="domain" description="3-dehydroquinate synthase C-terminal" evidence="20">
    <location>
        <begin position="182"/>
        <end position="323"/>
    </location>
</feature>
<dbReference type="InterPro" id="IPR056179">
    <property type="entry name" value="DHQS_C"/>
</dbReference>
<keyword evidence="17 18" id="KW-0170">Cobalt</keyword>
<feature type="binding site" evidence="18">
    <location>
        <position position="185"/>
    </location>
    <ligand>
        <name>Zn(2+)</name>
        <dbReference type="ChEBI" id="CHEBI:29105"/>
    </ligand>
</feature>
<comment type="caution">
    <text evidence="18">Lacks conserved residue(s) required for the propagation of feature annotation.</text>
</comment>
<comment type="pathway">
    <text evidence="5 18">Metabolic intermediate biosynthesis; chorismate biosynthesis; chorismate from D-erythrose 4-phosphate and phosphoenolpyruvate: step 2/7.</text>
</comment>
<evidence type="ECO:0000259" key="19">
    <source>
        <dbReference type="Pfam" id="PF01761"/>
    </source>
</evidence>
<comment type="catalytic activity">
    <reaction evidence="1 18">
        <text>7-phospho-2-dehydro-3-deoxy-D-arabino-heptonate = 3-dehydroquinate + phosphate</text>
        <dbReference type="Rhea" id="RHEA:21968"/>
        <dbReference type="ChEBI" id="CHEBI:32364"/>
        <dbReference type="ChEBI" id="CHEBI:43474"/>
        <dbReference type="ChEBI" id="CHEBI:58394"/>
        <dbReference type="EC" id="4.2.3.4"/>
    </reaction>
</comment>
<dbReference type="InterPro" id="IPR030960">
    <property type="entry name" value="DHQS/DOIS_N"/>
</dbReference>
<evidence type="ECO:0000313" key="22">
    <source>
        <dbReference type="Proteomes" id="UP000190951"/>
    </source>
</evidence>
<feature type="domain" description="3-dehydroquinate synthase N-terminal" evidence="19">
    <location>
        <begin position="68"/>
        <end position="178"/>
    </location>
</feature>
<dbReference type="CDD" id="cd08195">
    <property type="entry name" value="DHQS"/>
    <property type="match status" value="1"/>
</dbReference>
<comment type="cofactor">
    <cofactor evidence="2 18">
        <name>NAD(+)</name>
        <dbReference type="ChEBI" id="CHEBI:57540"/>
    </cofactor>
</comment>
<name>A0A1S8LPA2_9CLOT</name>
<feature type="binding site" evidence="18">
    <location>
        <position position="246"/>
    </location>
    <ligand>
        <name>Zn(2+)</name>
        <dbReference type="ChEBI" id="CHEBI:29105"/>
    </ligand>
</feature>
<dbReference type="STRING" id="84029.CROST_02870"/>
<dbReference type="Gene3D" id="1.20.1090.10">
    <property type="entry name" value="Dehydroquinate synthase-like - alpha domain"/>
    <property type="match status" value="1"/>
</dbReference>
<dbReference type="InterPro" id="IPR050071">
    <property type="entry name" value="Dehydroquinate_synthase"/>
</dbReference>
<dbReference type="InterPro" id="IPR030963">
    <property type="entry name" value="DHQ_synth_fam"/>
</dbReference>
<feature type="binding site" evidence="18">
    <location>
        <position position="263"/>
    </location>
    <ligand>
        <name>Zn(2+)</name>
        <dbReference type="ChEBI" id="CHEBI:29105"/>
    </ligand>
</feature>
<accession>A0A1S8LPA2</accession>
<evidence type="ECO:0000256" key="2">
    <source>
        <dbReference type="ARBA" id="ARBA00001911"/>
    </source>
</evidence>
<dbReference type="GO" id="GO:0005737">
    <property type="term" value="C:cytoplasm"/>
    <property type="evidence" value="ECO:0007669"/>
    <property type="project" value="UniProtKB-SubCell"/>
</dbReference>
<proteinExistence type="inferred from homology"/>
<reference evidence="21 22" key="1">
    <citation type="submission" date="2022-04" db="EMBL/GenBank/DDBJ databases">
        <title>Genome sequence of C. roseum typestrain.</title>
        <authorList>
            <person name="Poehlein A."/>
            <person name="Schoch T."/>
            <person name="Duerre P."/>
            <person name="Daniel R."/>
        </authorList>
    </citation>
    <scope>NUCLEOTIDE SEQUENCE [LARGE SCALE GENOMIC DNA]</scope>
    <source>
        <strain evidence="21 22">DSM 7320</strain>
    </source>
</reference>
<comment type="function">
    <text evidence="18">Catalyzes the conversion of 3-deoxy-D-arabino-heptulosonate 7-phosphate (DAHP) to dehydroquinate (DHQ).</text>
</comment>
<feature type="binding site" evidence="18">
    <location>
        <position position="152"/>
    </location>
    <ligand>
        <name>NAD(+)</name>
        <dbReference type="ChEBI" id="CHEBI:57540"/>
    </ligand>
</feature>
<organism evidence="21 22">
    <name type="scientific">Clostridium felsineum</name>
    <dbReference type="NCBI Taxonomy" id="36839"/>
    <lineage>
        <taxon>Bacteria</taxon>
        <taxon>Bacillati</taxon>
        <taxon>Bacillota</taxon>
        <taxon>Clostridia</taxon>
        <taxon>Eubacteriales</taxon>
        <taxon>Clostridiaceae</taxon>
        <taxon>Clostridium</taxon>
    </lineage>
</organism>
<dbReference type="KEGG" id="crw:CROST_014430"/>
<dbReference type="FunFam" id="3.40.50.1970:FF:000007">
    <property type="entry name" value="Pentafunctional AROM polypeptide"/>
    <property type="match status" value="1"/>
</dbReference>
<keyword evidence="10 18" id="KW-0028">Amino-acid biosynthesis</keyword>
<feature type="binding site" evidence="18">
    <location>
        <begin position="170"/>
        <end position="173"/>
    </location>
    <ligand>
        <name>NAD(+)</name>
        <dbReference type="ChEBI" id="CHEBI:57540"/>
    </ligand>
</feature>
<comment type="cofactor">
    <cofactor evidence="18">
        <name>Co(2+)</name>
        <dbReference type="ChEBI" id="CHEBI:48828"/>
    </cofactor>
    <cofactor evidence="18">
        <name>Zn(2+)</name>
        <dbReference type="ChEBI" id="CHEBI:29105"/>
    </cofactor>
    <text evidence="18">Binds 1 divalent metal cation per subunit. Can use either Co(2+) or Zn(2+).</text>
</comment>
<evidence type="ECO:0000256" key="18">
    <source>
        <dbReference type="HAMAP-Rule" id="MF_00110"/>
    </source>
</evidence>
<evidence type="ECO:0000256" key="14">
    <source>
        <dbReference type="ARBA" id="ARBA00023027"/>
    </source>
</evidence>
<dbReference type="InterPro" id="IPR016037">
    <property type="entry name" value="DHQ_synth_AroB"/>
</dbReference>
<dbReference type="EC" id="4.2.3.4" evidence="7 18"/>
<dbReference type="GO" id="GO:0003856">
    <property type="term" value="F:3-dehydroquinate synthase activity"/>
    <property type="evidence" value="ECO:0007669"/>
    <property type="project" value="UniProtKB-UniRule"/>
</dbReference>
<evidence type="ECO:0000256" key="10">
    <source>
        <dbReference type="ARBA" id="ARBA00022605"/>
    </source>
</evidence>
<keyword evidence="15 18" id="KW-0057">Aromatic amino acid biosynthesis</keyword>
<dbReference type="AlphaFoldDB" id="A0A1S8LPA2"/>
<comment type="cofactor">
    <cofactor evidence="3">
        <name>Zn(2+)</name>
        <dbReference type="ChEBI" id="CHEBI:29105"/>
    </cofactor>
</comment>
<dbReference type="RefSeq" id="WP_077832438.1">
    <property type="nucleotide sequence ID" value="NZ_CP096983.1"/>
</dbReference>
<dbReference type="HAMAP" id="MF_00110">
    <property type="entry name" value="DHQ_synthase"/>
    <property type="match status" value="1"/>
</dbReference>
<evidence type="ECO:0000256" key="4">
    <source>
        <dbReference type="ARBA" id="ARBA00004496"/>
    </source>
</evidence>